<organism evidence="3 4">
    <name type="scientific">Phanerochaete sordida</name>
    <dbReference type="NCBI Taxonomy" id="48140"/>
    <lineage>
        <taxon>Eukaryota</taxon>
        <taxon>Fungi</taxon>
        <taxon>Dikarya</taxon>
        <taxon>Basidiomycota</taxon>
        <taxon>Agaricomycotina</taxon>
        <taxon>Agaricomycetes</taxon>
        <taxon>Polyporales</taxon>
        <taxon>Phanerochaetaceae</taxon>
        <taxon>Phanerochaete</taxon>
    </lineage>
</organism>
<reference evidence="3 4" key="1">
    <citation type="submission" date="2021-08" db="EMBL/GenBank/DDBJ databases">
        <title>Draft Genome Sequence of Phanerochaete sordida strain YK-624.</title>
        <authorList>
            <person name="Mori T."/>
            <person name="Dohra H."/>
            <person name="Suzuki T."/>
            <person name="Kawagishi H."/>
            <person name="Hirai H."/>
        </authorList>
    </citation>
    <scope>NUCLEOTIDE SEQUENCE [LARGE SCALE GENOMIC DNA]</scope>
    <source>
        <strain evidence="3 4">YK-624</strain>
    </source>
</reference>
<protein>
    <submittedName>
        <fullName evidence="3">Mitotic checkpoint regulator, MAD2B-interacting-domain-containing protein</fullName>
    </submittedName>
</protein>
<feature type="region of interest" description="Disordered" evidence="2">
    <location>
        <begin position="234"/>
        <end position="293"/>
    </location>
</feature>
<dbReference type="GO" id="GO:0005634">
    <property type="term" value="C:nucleus"/>
    <property type="evidence" value="ECO:0007669"/>
    <property type="project" value="TreeGrafter"/>
</dbReference>
<feature type="coiled-coil region" evidence="1">
    <location>
        <begin position="402"/>
        <end position="429"/>
    </location>
</feature>
<sequence>MLGVEGYGSDSDSDNDVSQTTTVAPAQKPTPTAPKPAGKAGLSLPPPSKSTPGASSSGLALPPPKKKAPKKIAIGLPSLPREATNDDDLDDRPPPPKKARLEAGAGASALLNMLPAPKNKNPIPQPERVLGGGRGPGLVFNAHSSRARSQQSAMVEDADDDEDEDTTKNVAPTNGSLLEEAEEAPPAKPEKTVPSVPFLPPHLRKGKANISTEDKPSLPKSVMAVSSAPTVDFFSLGSASSSSPSIPAARSATPTPSPARPSIPTPSLPSVSSAPKIDDFVPPEPTPTDPYPGYYLLPSGQWAAYDAGYYKKFYDRWKKEYDAHVRKLEKGVAKGFEGAEDAAAEVNAQEEMEKAKREIQEREEKKALTAGGQHVQEAPRMNIKGAALGGRARSRHQLTSLLTDAYANREALEERIAQGRKNRKEAGNKYGF</sequence>
<dbReference type="PANTHER" id="PTHR13621:SF2">
    <property type="entry name" value="PROLINE-RICH PROTEIN PRCC"/>
    <property type="match status" value="1"/>
</dbReference>
<proteinExistence type="predicted"/>
<accession>A0A9P3G0U2</accession>
<dbReference type="EMBL" id="BPQB01000005">
    <property type="protein sequence ID" value="GJE86913.1"/>
    <property type="molecule type" value="Genomic_DNA"/>
</dbReference>
<dbReference type="AlphaFoldDB" id="A0A9P3G0U2"/>
<evidence type="ECO:0000313" key="4">
    <source>
        <dbReference type="Proteomes" id="UP000703269"/>
    </source>
</evidence>
<keyword evidence="1" id="KW-0175">Coiled coil</keyword>
<feature type="region of interest" description="Disordered" evidence="2">
    <location>
        <begin position="1"/>
        <end position="222"/>
    </location>
</feature>
<dbReference type="Pfam" id="PF10253">
    <property type="entry name" value="PRCC"/>
    <property type="match status" value="1"/>
</dbReference>
<dbReference type="InterPro" id="IPR018800">
    <property type="entry name" value="PRCC"/>
</dbReference>
<gene>
    <name evidence="3" type="ORF">PsYK624_029960</name>
</gene>
<feature type="compositionally biased region" description="Acidic residues" evidence="2">
    <location>
        <begin position="156"/>
        <end position="165"/>
    </location>
</feature>
<feature type="compositionally biased region" description="Low complexity" evidence="2">
    <location>
        <begin position="19"/>
        <end position="41"/>
    </location>
</feature>
<evidence type="ECO:0000256" key="1">
    <source>
        <dbReference type="SAM" id="Coils"/>
    </source>
</evidence>
<dbReference type="OrthoDB" id="2555634at2759"/>
<dbReference type="PANTHER" id="PTHR13621">
    <property type="entry name" value="PROLINE-RICH PROTEIN PRCC"/>
    <property type="match status" value="1"/>
</dbReference>
<feature type="compositionally biased region" description="Basic and acidic residues" evidence="2">
    <location>
        <begin position="351"/>
        <end position="367"/>
    </location>
</feature>
<name>A0A9P3G0U2_9APHY</name>
<evidence type="ECO:0000256" key="2">
    <source>
        <dbReference type="SAM" id="MobiDB-lite"/>
    </source>
</evidence>
<feature type="region of interest" description="Disordered" evidence="2">
    <location>
        <begin position="347"/>
        <end position="380"/>
    </location>
</feature>
<feature type="compositionally biased region" description="Pro residues" evidence="2">
    <location>
        <begin position="255"/>
        <end position="267"/>
    </location>
</feature>
<evidence type="ECO:0000313" key="3">
    <source>
        <dbReference type="EMBL" id="GJE86913.1"/>
    </source>
</evidence>
<keyword evidence="4" id="KW-1185">Reference proteome</keyword>
<comment type="caution">
    <text evidence="3">The sequence shown here is derived from an EMBL/GenBank/DDBJ whole genome shotgun (WGS) entry which is preliminary data.</text>
</comment>
<dbReference type="Proteomes" id="UP000703269">
    <property type="component" value="Unassembled WGS sequence"/>
</dbReference>
<feature type="compositionally biased region" description="Low complexity" evidence="2">
    <location>
        <begin position="238"/>
        <end position="254"/>
    </location>
</feature>